<dbReference type="OrthoDB" id="8478127at2"/>
<dbReference type="InterPro" id="IPR042175">
    <property type="entry name" value="Cell/Rod_MreC_2"/>
</dbReference>
<dbReference type="Proteomes" id="UP000229498">
    <property type="component" value="Unassembled WGS sequence"/>
</dbReference>
<evidence type="ECO:0000256" key="4">
    <source>
        <dbReference type="ARBA" id="ARBA00032089"/>
    </source>
</evidence>
<comment type="caution">
    <text evidence="8">The sequence shown here is derived from an EMBL/GenBank/DDBJ whole genome shotgun (WGS) entry which is preliminary data.</text>
</comment>
<evidence type="ECO:0000256" key="1">
    <source>
        <dbReference type="ARBA" id="ARBA00009369"/>
    </source>
</evidence>
<evidence type="ECO:0000259" key="7">
    <source>
        <dbReference type="Pfam" id="PF04085"/>
    </source>
</evidence>
<keyword evidence="9" id="KW-1185">Reference proteome</keyword>
<dbReference type="AlphaFoldDB" id="A0A2M9G622"/>
<evidence type="ECO:0000256" key="2">
    <source>
        <dbReference type="ARBA" id="ARBA00013855"/>
    </source>
</evidence>
<name>A0A2M9G622_9PROT</name>
<dbReference type="PANTHER" id="PTHR34138:SF1">
    <property type="entry name" value="CELL SHAPE-DETERMINING PROTEIN MREC"/>
    <property type="match status" value="1"/>
</dbReference>
<dbReference type="Gene3D" id="2.40.10.340">
    <property type="entry name" value="Rod shape-determining protein MreC, domain 1"/>
    <property type="match status" value="1"/>
</dbReference>
<evidence type="ECO:0000313" key="8">
    <source>
        <dbReference type="EMBL" id="PJK31154.1"/>
    </source>
</evidence>
<evidence type="ECO:0000313" key="9">
    <source>
        <dbReference type="Proteomes" id="UP000229498"/>
    </source>
</evidence>
<dbReference type="InterPro" id="IPR042177">
    <property type="entry name" value="Cell/Rod_1"/>
</dbReference>
<keyword evidence="6" id="KW-0175">Coiled coil</keyword>
<sequence length="276" mass="29833">MASPMSLLVNRFSLAALVAASVMLLAAGGSGLPAVERARTAILDVAAPVLDVLSRPVAAVNAALEEADSVLRVYEENARLREENARLMHWQEVARQLERDNAQYRSLLSVRSHDDVRYITARVIGESGGPFVRTLVLAAGERDGVAPQQAVVNARGLVGRVTETGRNASRILLITDLNSRVPVLVEDSRRRAILSGDNTARPRLEFMEAETRARPGDRIVTSGHGGVFPPGLPVGVVARAEQGDVRIRPFVEWSRLEMVNVLRYSPPSLDPGANGP</sequence>
<organism evidence="8 9">
    <name type="scientific">Minwuia thermotolerans</name>
    <dbReference type="NCBI Taxonomy" id="2056226"/>
    <lineage>
        <taxon>Bacteria</taxon>
        <taxon>Pseudomonadati</taxon>
        <taxon>Pseudomonadota</taxon>
        <taxon>Alphaproteobacteria</taxon>
        <taxon>Minwuiales</taxon>
        <taxon>Minwuiaceae</taxon>
        <taxon>Minwuia</taxon>
    </lineage>
</organism>
<dbReference type="GO" id="GO:0005886">
    <property type="term" value="C:plasma membrane"/>
    <property type="evidence" value="ECO:0007669"/>
    <property type="project" value="TreeGrafter"/>
</dbReference>
<proteinExistence type="inferred from homology"/>
<evidence type="ECO:0000256" key="3">
    <source>
        <dbReference type="ARBA" id="ARBA00022960"/>
    </source>
</evidence>
<dbReference type="Pfam" id="PF04085">
    <property type="entry name" value="MreC"/>
    <property type="match status" value="1"/>
</dbReference>
<accession>A0A2M9G622</accession>
<dbReference type="Gene3D" id="2.40.10.350">
    <property type="entry name" value="Rod shape-determining protein MreC, domain 2"/>
    <property type="match status" value="1"/>
</dbReference>
<feature type="domain" description="Rod shape-determining protein MreC beta-barrel core" evidence="7">
    <location>
        <begin position="123"/>
        <end position="262"/>
    </location>
</feature>
<dbReference type="PANTHER" id="PTHR34138">
    <property type="entry name" value="CELL SHAPE-DETERMINING PROTEIN MREC"/>
    <property type="match status" value="1"/>
</dbReference>
<dbReference type="NCBIfam" id="TIGR00219">
    <property type="entry name" value="mreC"/>
    <property type="match status" value="1"/>
</dbReference>
<dbReference type="InterPro" id="IPR007221">
    <property type="entry name" value="MreC"/>
</dbReference>
<protein>
    <recommendedName>
        <fullName evidence="2 5">Cell shape-determining protein MreC</fullName>
    </recommendedName>
    <alternativeName>
        <fullName evidence="4 5">Cell shape protein MreC</fullName>
    </alternativeName>
</protein>
<reference evidence="8 9" key="1">
    <citation type="submission" date="2017-11" db="EMBL/GenBank/DDBJ databases">
        <title>Draft genome sequence of Rhizobiales bacterium SY3-13.</title>
        <authorList>
            <person name="Sun C."/>
        </authorList>
    </citation>
    <scope>NUCLEOTIDE SEQUENCE [LARGE SCALE GENOMIC DNA]</scope>
    <source>
        <strain evidence="8 9">SY3-13</strain>
    </source>
</reference>
<dbReference type="GO" id="GO:0008360">
    <property type="term" value="P:regulation of cell shape"/>
    <property type="evidence" value="ECO:0007669"/>
    <property type="project" value="UniProtKB-KW"/>
</dbReference>
<feature type="coiled-coil region" evidence="6">
    <location>
        <begin position="57"/>
        <end position="100"/>
    </location>
</feature>
<evidence type="ECO:0000256" key="6">
    <source>
        <dbReference type="SAM" id="Coils"/>
    </source>
</evidence>
<dbReference type="InterPro" id="IPR055342">
    <property type="entry name" value="MreC_beta-barrel_core"/>
</dbReference>
<dbReference type="PIRSF" id="PIRSF038471">
    <property type="entry name" value="MreC"/>
    <property type="match status" value="1"/>
</dbReference>
<comment type="function">
    <text evidence="5">Involved in formation and maintenance of cell shape.</text>
</comment>
<dbReference type="EMBL" id="PHIG01000007">
    <property type="protein sequence ID" value="PJK31154.1"/>
    <property type="molecule type" value="Genomic_DNA"/>
</dbReference>
<gene>
    <name evidence="8" type="primary">mreC</name>
    <name evidence="8" type="ORF">CVT23_02660</name>
</gene>
<comment type="similarity">
    <text evidence="1 5">Belongs to the MreC family.</text>
</comment>
<keyword evidence="3 5" id="KW-0133">Cell shape</keyword>
<evidence type="ECO:0000256" key="5">
    <source>
        <dbReference type="PIRNR" id="PIRNR038471"/>
    </source>
</evidence>